<evidence type="ECO:0000313" key="4">
    <source>
        <dbReference type="Proteomes" id="UP000198949"/>
    </source>
</evidence>
<feature type="transmembrane region" description="Helical" evidence="2">
    <location>
        <begin position="94"/>
        <end position="114"/>
    </location>
</feature>
<feature type="transmembrane region" description="Helical" evidence="2">
    <location>
        <begin position="30"/>
        <end position="55"/>
    </location>
</feature>
<reference evidence="4" key="1">
    <citation type="submission" date="2016-10" db="EMBL/GenBank/DDBJ databases">
        <authorList>
            <person name="Varghese N."/>
            <person name="Submissions S."/>
        </authorList>
    </citation>
    <scope>NUCLEOTIDE SEQUENCE [LARGE SCALE GENOMIC DNA]</scope>
    <source>
        <strain evidence="4">CGMCC 4.3516</strain>
    </source>
</reference>
<name>A0A1G6TPI7_9ACTN</name>
<sequence length="209" mass="21821">MQPVPNSGPGHLDPYAAFQGPPPRPPRPTAVTLAVIAQILAAVSIVIGAVVGYVYGAEVETAYERELAEQTGGAEVAPGSTGFDFWDFDGVGDLMMVFVLVGFLVVLTALNGAGNRAGRVLTWILQPLVFVFGAFIFTRLMQGYDLGGRVAELDARALAAAAFAAAPPWSIAVGWATAASTIGSLAIILLLAAPSANAFFRKPRPPYGY</sequence>
<dbReference type="Proteomes" id="UP000198949">
    <property type="component" value="Unassembled WGS sequence"/>
</dbReference>
<keyword evidence="4" id="KW-1185">Reference proteome</keyword>
<proteinExistence type="predicted"/>
<dbReference type="RefSeq" id="WP_143014786.1">
    <property type="nucleotide sequence ID" value="NZ_FNAD01000003.1"/>
</dbReference>
<dbReference type="AlphaFoldDB" id="A0A1G6TPI7"/>
<evidence type="ECO:0000313" key="3">
    <source>
        <dbReference type="EMBL" id="SDD30396.1"/>
    </source>
</evidence>
<keyword evidence="2" id="KW-0472">Membrane</keyword>
<feature type="transmembrane region" description="Helical" evidence="2">
    <location>
        <begin position="120"/>
        <end position="137"/>
    </location>
</feature>
<dbReference type="EMBL" id="FNAD01000003">
    <property type="protein sequence ID" value="SDD30396.1"/>
    <property type="molecule type" value="Genomic_DNA"/>
</dbReference>
<organism evidence="3 4">
    <name type="scientific">Glycomyces harbinensis</name>
    <dbReference type="NCBI Taxonomy" id="58114"/>
    <lineage>
        <taxon>Bacteria</taxon>
        <taxon>Bacillati</taxon>
        <taxon>Actinomycetota</taxon>
        <taxon>Actinomycetes</taxon>
        <taxon>Glycomycetales</taxon>
        <taxon>Glycomycetaceae</taxon>
        <taxon>Glycomyces</taxon>
    </lineage>
</organism>
<keyword evidence="2" id="KW-0812">Transmembrane</keyword>
<keyword evidence="2" id="KW-1133">Transmembrane helix</keyword>
<feature type="region of interest" description="Disordered" evidence="1">
    <location>
        <begin position="1"/>
        <end position="23"/>
    </location>
</feature>
<protein>
    <submittedName>
        <fullName evidence="3">Uncharacterized protein</fullName>
    </submittedName>
</protein>
<accession>A0A1G6TPI7</accession>
<feature type="transmembrane region" description="Helical" evidence="2">
    <location>
        <begin position="182"/>
        <end position="200"/>
    </location>
</feature>
<evidence type="ECO:0000256" key="2">
    <source>
        <dbReference type="SAM" id="Phobius"/>
    </source>
</evidence>
<gene>
    <name evidence="3" type="ORF">SAMN05216270_10359</name>
</gene>
<evidence type="ECO:0000256" key="1">
    <source>
        <dbReference type="SAM" id="MobiDB-lite"/>
    </source>
</evidence>